<comment type="caution">
    <text evidence="4">The sequence shown here is derived from an EMBL/GenBank/DDBJ whole genome shotgun (WGS) entry which is preliminary data.</text>
</comment>
<dbReference type="EMBL" id="JAOAMV010000003">
    <property type="protein sequence ID" value="MCT2558773.1"/>
    <property type="molecule type" value="Genomic_DNA"/>
</dbReference>
<name>A0A9X2W0S0_9SPHN</name>
<reference evidence="4" key="1">
    <citation type="submission" date="2022-09" db="EMBL/GenBank/DDBJ databases">
        <title>The genome sequence of Tsuneonella sp. YG55.</title>
        <authorList>
            <person name="Liu Y."/>
        </authorList>
    </citation>
    <scope>NUCLEOTIDE SEQUENCE</scope>
    <source>
        <strain evidence="4">YG55</strain>
    </source>
</reference>
<sequence length="179" mass="20549">MPRLSRFFLAWVALRLCAVHQAWVNSERAIPFLKSLRRDPGLPEWPAGVRIVVFDEDRHPAPCHRLLRRAYSEGQGAVPDFDDWWQRLRNDAEYAADYTFVVLGDADQPVALAQCWSSAFLKDFAVASDWRRRGLGTALMMHVFDAFRRNGFEALRLKVRAGNLPAIAFYESLGMIREP</sequence>
<dbReference type="InterPro" id="IPR000182">
    <property type="entry name" value="GNAT_dom"/>
</dbReference>
<accession>A0A9X2W0S0</accession>
<protein>
    <submittedName>
        <fullName evidence="4">GNAT family N-acetyltransferase</fullName>
    </submittedName>
</protein>
<evidence type="ECO:0000256" key="1">
    <source>
        <dbReference type="ARBA" id="ARBA00022679"/>
    </source>
</evidence>
<evidence type="ECO:0000256" key="2">
    <source>
        <dbReference type="ARBA" id="ARBA00023315"/>
    </source>
</evidence>
<dbReference type="PANTHER" id="PTHR43420">
    <property type="entry name" value="ACETYLTRANSFERASE"/>
    <property type="match status" value="1"/>
</dbReference>
<dbReference type="InterPro" id="IPR050680">
    <property type="entry name" value="YpeA/RimI_acetyltransf"/>
</dbReference>
<keyword evidence="2" id="KW-0012">Acyltransferase</keyword>
<evidence type="ECO:0000259" key="3">
    <source>
        <dbReference type="PROSITE" id="PS51186"/>
    </source>
</evidence>
<organism evidence="4 5">
    <name type="scientific">Tsuneonella litorea</name>
    <dbReference type="NCBI Taxonomy" id="2976475"/>
    <lineage>
        <taxon>Bacteria</taxon>
        <taxon>Pseudomonadati</taxon>
        <taxon>Pseudomonadota</taxon>
        <taxon>Alphaproteobacteria</taxon>
        <taxon>Sphingomonadales</taxon>
        <taxon>Erythrobacteraceae</taxon>
        <taxon>Tsuneonella</taxon>
    </lineage>
</organism>
<dbReference type="PROSITE" id="PS51186">
    <property type="entry name" value="GNAT"/>
    <property type="match status" value="1"/>
</dbReference>
<evidence type="ECO:0000313" key="4">
    <source>
        <dbReference type="EMBL" id="MCT2558773.1"/>
    </source>
</evidence>
<dbReference type="InterPro" id="IPR016181">
    <property type="entry name" value="Acyl_CoA_acyltransferase"/>
</dbReference>
<gene>
    <name evidence="4" type="ORF">N0B51_07245</name>
</gene>
<evidence type="ECO:0000313" key="5">
    <source>
        <dbReference type="Proteomes" id="UP001142648"/>
    </source>
</evidence>
<dbReference type="Pfam" id="PF00583">
    <property type="entry name" value="Acetyltransf_1"/>
    <property type="match status" value="1"/>
</dbReference>
<proteinExistence type="predicted"/>
<dbReference type="SUPFAM" id="SSF55729">
    <property type="entry name" value="Acyl-CoA N-acyltransferases (Nat)"/>
    <property type="match status" value="1"/>
</dbReference>
<dbReference type="AlphaFoldDB" id="A0A9X2W0S0"/>
<dbReference type="CDD" id="cd04301">
    <property type="entry name" value="NAT_SF"/>
    <property type="match status" value="1"/>
</dbReference>
<dbReference type="Gene3D" id="3.40.630.30">
    <property type="match status" value="1"/>
</dbReference>
<keyword evidence="5" id="KW-1185">Reference proteome</keyword>
<dbReference type="Proteomes" id="UP001142648">
    <property type="component" value="Unassembled WGS sequence"/>
</dbReference>
<dbReference type="RefSeq" id="WP_259961644.1">
    <property type="nucleotide sequence ID" value="NZ_JAOAMV010000003.1"/>
</dbReference>
<dbReference type="GO" id="GO:0016747">
    <property type="term" value="F:acyltransferase activity, transferring groups other than amino-acyl groups"/>
    <property type="evidence" value="ECO:0007669"/>
    <property type="project" value="InterPro"/>
</dbReference>
<feature type="domain" description="N-acetyltransferase" evidence="3">
    <location>
        <begin position="49"/>
        <end position="179"/>
    </location>
</feature>
<keyword evidence="1" id="KW-0808">Transferase</keyword>